<dbReference type="GO" id="GO:0016746">
    <property type="term" value="F:acyltransferase activity"/>
    <property type="evidence" value="ECO:0007669"/>
    <property type="project" value="InterPro"/>
</dbReference>
<dbReference type="GeneID" id="115876590"/>
<dbReference type="Proteomes" id="UP000504635">
    <property type="component" value="Unplaced"/>
</dbReference>
<dbReference type="OrthoDB" id="329835at2759"/>
<reference evidence="3" key="1">
    <citation type="submission" date="2025-08" db="UniProtKB">
        <authorList>
            <consortium name="RefSeq"/>
        </authorList>
    </citation>
    <scope>IDENTIFICATION</scope>
    <source>
        <tissue evidence="3">Gonads</tissue>
    </source>
</reference>
<organism evidence="2 3">
    <name type="scientific">Sitophilus oryzae</name>
    <name type="common">Rice weevil</name>
    <name type="synonym">Curculio oryzae</name>
    <dbReference type="NCBI Taxonomy" id="7048"/>
    <lineage>
        <taxon>Eukaryota</taxon>
        <taxon>Metazoa</taxon>
        <taxon>Ecdysozoa</taxon>
        <taxon>Arthropoda</taxon>
        <taxon>Hexapoda</taxon>
        <taxon>Insecta</taxon>
        <taxon>Pterygota</taxon>
        <taxon>Neoptera</taxon>
        <taxon>Endopterygota</taxon>
        <taxon>Coleoptera</taxon>
        <taxon>Polyphaga</taxon>
        <taxon>Cucujiformia</taxon>
        <taxon>Curculionidae</taxon>
        <taxon>Dryophthorinae</taxon>
        <taxon>Sitophilus</taxon>
    </lineage>
</organism>
<feature type="domain" description="Beta-ketoacyl synthase-like N-terminal" evidence="1">
    <location>
        <begin position="35"/>
        <end position="99"/>
    </location>
</feature>
<accession>A0A6J2XBU7</accession>
<evidence type="ECO:0000259" key="1">
    <source>
        <dbReference type="Pfam" id="PF00109"/>
    </source>
</evidence>
<name>A0A6J2XBU7_SITOR</name>
<dbReference type="InterPro" id="IPR016039">
    <property type="entry name" value="Thiolase-like"/>
</dbReference>
<protein>
    <submittedName>
        <fullName evidence="3">Fatty acid synthase-like</fullName>
    </submittedName>
</protein>
<gene>
    <name evidence="3" type="primary">LOC115876590</name>
</gene>
<sequence length="102" mass="11665">MAPQSEDILNEGNASFDENIRIKSGKILAEPNPGEEVVISGLSGKYPESRNVYEFRDNLFNKVDMVTDDNRRWNPTHPEIPQRTGKLYDIDKFDSSFFGLIE</sequence>
<dbReference type="Pfam" id="PF00109">
    <property type="entry name" value="ketoacyl-synt"/>
    <property type="match status" value="1"/>
</dbReference>
<dbReference type="SUPFAM" id="SSF53901">
    <property type="entry name" value="Thiolase-like"/>
    <property type="match status" value="1"/>
</dbReference>
<proteinExistence type="predicted"/>
<keyword evidence="2" id="KW-1185">Reference proteome</keyword>
<dbReference type="InParanoid" id="A0A6J2XBU7"/>
<evidence type="ECO:0000313" key="2">
    <source>
        <dbReference type="Proteomes" id="UP000504635"/>
    </source>
</evidence>
<dbReference type="InterPro" id="IPR014030">
    <property type="entry name" value="Ketoacyl_synth_N"/>
</dbReference>
<dbReference type="Gene3D" id="3.40.47.10">
    <property type="match status" value="1"/>
</dbReference>
<evidence type="ECO:0000313" key="3">
    <source>
        <dbReference type="RefSeq" id="XP_030748269.1"/>
    </source>
</evidence>
<dbReference type="RefSeq" id="XP_030748269.1">
    <property type="nucleotide sequence ID" value="XM_030892409.1"/>
</dbReference>
<dbReference type="AlphaFoldDB" id="A0A6J2XBU7"/>
<dbReference type="KEGG" id="soy:115876590"/>